<feature type="domain" description="DUF5716" evidence="1">
    <location>
        <begin position="125"/>
        <end position="417"/>
    </location>
</feature>
<dbReference type="EMBL" id="JAOQJQ010000001">
    <property type="protein sequence ID" value="MCU6761506.1"/>
    <property type="molecule type" value="Genomic_DNA"/>
</dbReference>
<name>A0ABT2TIK9_9FIRM</name>
<evidence type="ECO:0000313" key="3">
    <source>
        <dbReference type="Proteomes" id="UP001652442"/>
    </source>
</evidence>
<dbReference type="Proteomes" id="UP001652442">
    <property type="component" value="Unassembled WGS sequence"/>
</dbReference>
<proteinExistence type="predicted"/>
<reference evidence="2 3" key="1">
    <citation type="journal article" date="2021" name="ISME Commun">
        <title>Automated analysis of genomic sequences facilitates high-throughput and comprehensive description of bacteria.</title>
        <authorList>
            <person name="Hitch T.C.A."/>
        </authorList>
    </citation>
    <scope>NUCLEOTIDE SEQUENCE [LARGE SCALE GENOMIC DNA]</scope>
    <source>
        <strain evidence="2 3">Sanger_109</strain>
    </source>
</reference>
<protein>
    <submittedName>
        <fullName evidence="2">DUF5716 family protein</fullName>
    </submittedName>
</protein>
<organism evidence="2 3">
    <name type="scientific">Brotonthovivens ammoniilytica</name>
    <dbReference type="NCBI Taxonomy" id="2981725"/>
    <lineage>
        <taxon>Bacteria</taxon>
        <taxon>Bacillati</taxon>
        <taxon>Bacillota</taxon>
        <taxon>Clostridia</taxon>
        <taxon>Lachnospirales</taxon>
        <taxon>Lachnospiraceae</taxon>
        <taxon>Brotonthovivens</taxon>
    </lineage>
</organism>
<dbReference type="InterPro" id="IPR043770">
    <property type="entry name" value="DUF5716_C"/>
</dbReference>
<comment type="caution">
    <text evidence="2">The sequence shown here is derived from an EMBL/GenBank/DDBJ whole genome shotgun (WGS) entry which is preliminary data.</text>
</comment>
<gene>
    <name evidence="2" type="ORF">OCV88_04015</name>
</gene>
<evidence type="ECO:0000259" key="1">
    <source>
        <dbReference type="Pfam" id="PF18980"/>
    </source>
</evidence>
<dbReference type="Pfam" id="PF18980">
    <property type="entry name" value="DUF5716_C"/>
    <property type="match status" value="1"/>
</dbReference>
<sequence length="418" mass="48189">MKEVTIHRKKIYMGLDLGYDNAMVSFLKEEGGDPFTVSTRSDRECYQIPVSLYEGKNGYYLYGAEAQKRRQDQNGILYEQLYLRAIDLIHTDGAGEAVERLALFVSRLVRLKDKLCQDAEYEICLSIAVPKLTPKAAEVFALLREMLKETAETMFFMDYGESFFYYTYHQEKSIWAHDVAMFDFSDRQVRFTLLARESRTVPQIVVSGEKVWEVPALAEDDGQEKDVFFASILREAFAKRIISGVYLLGDGFDGNWLCDTLRVLGPNRRVFVGKNLYTKGAAYAGSILSRQGDWPYSYDCSYKVQANVSLKASVNGTQKFLPVVTAGENWFEVKKQFDVILKGTPSVDIWIQERGERNAKIEPLLLENVWKRPERTRKIRISVRMINQQKLYVTILDLGFGAFYPSTEKQWKFEIDLY</sequence>
<accession>A0ABT2TIK9</accession>
<evidence type="ECO:0000313" key="2">
    <source>
        <dbReference type="EMBL" id="MCU6761506.1"/>
    </source>
</evidence>
<dbReference type="RefSeq" id="WP_158424302.1">
    <property type="nucleotide sequence ID" value="NZ_JAOQJQ010000001.1"/>
</dbReference>
<keyword evidence="3" id="KW-1185">Reference proteome</keyword>